<keyword evidence="1" id="KW-0812">Transmembrane</keyword>
<dbReference type="Proteomes" id="UP000239210">
    <property type="component" value="Unassembled WGS sequence"/>
</dbReference>
<proteinExistence type="predicted"/>
<feature type="transmembrane region" description="Helical" evidence="1">
    <location>
        <begin position="57"/>
        <end position="75"/>
    </location>
</feature>
<evidence type="ECO:0000313" key="2">
    <source>
        <dbReference type="EMBL" id="PRY52142.1"/>
    </source>
</evidence>
<keyword evidence="1" id="KW-0472">Membrane</keyword>
<reference evidence="2 3" key="1">
    <citation type="submission" date="2018-03" db="EMBL/GenBank/DDBJ databases">
        <title>Genomic Encyclopedia of Archaeal and Bacterial Type Strains, Phase II (KMG-II): from individual species to whole genera.</title>
        <authorList>
            <person name="Goeker M."/>
        </authorList>
    </citation>
    <scope>NUCLEOTIDE SEQUENCE [LARGE SCALE GENOMIC DNA]</scope>
    <source>
        <strain evidence="2 3">DSM 45416</strain>
    </source>
</reference>
<evidence type="ECO:0000256" key="1">
    <source>
        <dbReference type="SAM" id="Phobius"/>
    </source>
</evidence>
<keyword evidence="1" id="KW-1133">Transmembrane helix</keyword>
<dbReference type="EMBL" id="PVTG01000001">
    <property type="protein sequence ID" value="PRY52142.1"/>
    <property type="molecule type" value="Genomic_DNA"/>
</dbReference>
<sequence length="109" mass="11500">MGPVTDPPAQQEHLVVQQRRARALIGVVAASGLVYPLLLCAVQLVLAQLFVVDVTATLLWLAAAAGCCVALVAAVRWGAARPVRSPWLLAGLAPPVLYEAWVLWPLLAG</sequence>
<feature type="transmembrane region" description="Helical" evidence="1">
    <location>
        <begin position="23"/>
        <end position="51"/>
    </location>
</feature>
<gene>
    <name evidence="2" type="ORF">LY71_101519</name>
</gene>
<evidence type="ECO:0000313" key="3">
    <source>
        <dbReference type="Proteomes" id="UP000239210"/>
    </source>
</evidence>
<comment type="caution">
    <text evidence="2">The sequence shown here is derived from an EMBL/GenBank/DDBJ whole genome shotgun (WGS) entry which is preliminary data.</text>
</comment>
<organism evidence="2 3">
    <name type="scientific">Geodermatophilus tzadiensis</name>
    <dbReference type="NCBI Taxonomy" id="1137988"/>
    <lineage>
        <taxon>Bacteria</taxon>
        <taxon>Bacillati</taxon>
        <taxon>Actinomycetota</taxon>
        <taxon>Actinomycetes</taxon>
        <taxon>Geodermatophilales</taxon>
        <taxon>Geodermatophilaceae</taxon>
        <taxon>Geodermatophilus</taxon>
    </lineage>
</organism>
<accession>A0A2T0U2J5</accession>
<feature type="transmembrane region" description="Helical" evidence="1">
    <location>
        <begin position="87"/>
        <end position="107"/>
    </location>
</feature>
<name>A0A2T0U2J5_9ACTN</name>
<protein>
    <submittedName>
        <fullName evidence="2">Uncharacterized protein</fullName>
    </submittedName>
</protein>
<dbReference type="AlphaFoldDB" id="A0A2T0U2J5"/>
<keyword evidence="3" id="KW-1185">Reference proteome</keyword>